<feature type="non-terminal residue" evidence="1">
    <location>
        <position position="1"/>
    </location>
</feature>
<accession>A0A1B6G9Y6</accession>
<name>A0A1B6G9Y6_9HEMI</name>
<dbReference type="EMBL" id="GECZ01010520">
    <property type="protein sequence ID" value="JAS59249.1"/>
    <property type="molecule type" value="Transcribed_RNA"/>
</dbReference>
<reference evidence="1" key="1">
    <citation type="submission" date="2015-11" db="EMBL/GenBank/DDBJ databases">
        <title>De novo transcriptome assembly of four potential Pierce s Disease insect vectors from Arizona vineyards.</title>
        <authorList>
            <person name="Tassone E.E."/>
        </authorList>
    </citation>
    <scope>NUCLEOTIDE SEQUENCE</scope>
</reference>
<protein>
    <submittedName>
        <fullName evidence="1">Uncharacterized protein</fullName>
    </submittedName>
</protein>
<feature type="non-terminal residue" evidence="1">
    <location>
        <position position="131"/>
    </location>
</feature>
<organism evidence="1">
    <name type="scientific">Cuerna arida</name>
    <dbReference type="NCBI Taxonomy" id="1464854"/>
    <lineage>
        <taxon>Eukaryota</taxon>
        <taxon>Metazoa</taxon>
        <taxon>Ecdysozoa</taxon>
        <taxon>Arthropoda</taxon>
        <taxon>Hexapoda</taxon>
        <taxon>Insecta</taxon>
        <taxon>Pterygota</taxon>
        <taxon>Neoptera</taxon>
        <taxon>Paraneoptera</taxon>
        <taxon>Hemiptera</taxon>
        <taxon>Auchenorrhyncha</taxon>
        <taxon>Membracoidea</taxon>
        <taxon>Cicadellidae</taxon>
        <taxon>Cicadellinae</taxon>
        <taxon>Proconiini</taxon>
        <taxon>Cuerna</taxon>
    </lineage>
</organism>
<evidence type="ECO:0000313" key="1">
    <source>
        <dbReference type="EMBL" id="JAS59249.1"/>
    </source>
</evidence>
<sequence length="131" mass="15941">RFAKYGPQLRINYRNYLLCNAQLQRNWFELDIFPEEVKRKTDRSDYQIYAFMDFSGPQGRIVDDPTEIKQLRYLSGWSRPEIEPEESSAQRKSRNRRNFIKEQKMCTLSYCVLNVLEQFEWFHGRMERKTA</sequence>
<proteinExistence type="predicted"/>
<dbReference type="AlphaFoldDB" id="A0A1B6G9Y6"/>
<gene>
    <name evidence="1" type="ORF">g.49530</name>
</gene>